<dbReference type="InterPro" id="IPR002104">
    <property type="entry name" value="Integrase_catalytic"/>
</dbReference>
<dbReference type="EMBL" id="PVNS01000002">
    <property type="protein sequence ID" value="PRO66985.1"/>
    <property type="molecule type" value="Genomic_DNA"/>
</dbReference>
<dbReference type="Gene3D" id="1.10.443.10">
    <property type="entry name" value="Intergrase catalytic core"/>
    <property type="match status" value="1"/>
</dbReference>
<proteinExistence type="predicted"/>
<dbReference type="InterPro" id="IPR050090">
    <property type="entry name" value="Tyrosine_recombinase_XerCD"/>
</dbReference>
<sequence>MAPRTVEPIRDRDKIEKMKKALRRNGERNYMLFLTGLNTGLRIGDLLPLTAGDVRRRKYIVLKEEKTNKAKRFALNQGIRRELDEYTRGMTDKEYLFASRKSGRPIKRDRAYKILRHAAEEAGCDFVGTHTLRKTFGYHFYKQYKDASMLQQIFNHSSQSITLRYIGISQEEIDDAMDDFIL</sequence>
<dbReference type="Proteomes" id="UP000243650">
    <property type="component" value="Unassembled WGS sequence"/>
</dbReference>
<evidence type="ECO:0000313" key="4">
    <source>
        <dbReference type="Proteomes" id="UP000243650"/>
    </source>
</evidence>
<evidence type="ECO:0000313" key="3">
    <source>
        <dbReference type="EMBL" id="PRO66985.1"/>
    </source>
</evidence>
<dbReference type="GO" id="GO:0015074">
    <property type="term" value="P:DNA integration"/>
    <property type="evidence" value="ECO:0007669"/>
    <property type="project" value="InterPro"/>
</dbReference>
<protein>
    <submittedName>
        <fullName evidence="3">Site-specific integrase</fullName>
    </submittedName>
</protein>
<dbReference type="InterPro" id="IPR011010">
    <property type="entry name" value="DNA_brk_join_enz"/>
</dbReference>
<dbReference type="CDD" id="cd01192">
    <property type="entry name" value="INT_C_like_3"/>
    <property type="match status" value="1"/>
</dbReference>
<dbReference type="Pfam" id="PF00589">
    <property type="entry name" value="Phage_integrase"/>
    <property type="match status" value="1"/>
</dbReference>
<evidence type="ECO:0000259" key="2">
    <source>
        <dbReference type="PROSITE" id="PS51898"/>
    </source>
</evidence>
<dbReference type="AlphaFoldDB" id="A0A2P6ML41"/>
<dbReference type="PROSITE" id="PS51898">
    <property type="entry name" value="TYR_RECOMBINASE"/>
    <property type="match status" value="1"/>
</dbReference>
<dbReference type="SUPFAM" id="SSF56349">
    <property type="entry name" value="DNA breaking-rejoining enzymes"/>
    <property type="match status" value="1"/>
</dbReference>
<dbReference type="PANTHER" id="PTHR30349:SF82">
    <property type="entry name" value="INTEGRASE_RECOMBINASE YOEC-RELATED"/>
    <property type="match status" value="1"/>
</dbReference>
<dbReference type="RefSeq" id="WP_105958021.1">
    <property type="nucleotide sequence ID" value="NZ_PVNS01000002.1"/>
</dbReference>
<feature type="domain" description="Tyr recombinase" evidence="2">
    <location>
        <begin position="5"/>
        <end position="178"/>
    </location>
</feature>
<name>A0A2P6ML41_ALKUR</name>
<dbReference type="InterPro" id="IPR013762">
    <property type="entry name" value="Integrase-like_cat_sf"/>
</dbReference>
<comment type="caution">
    <text evidence="3">The sequence shown here is derived from an EMBL/GenBank/DDBJ whole genome shotgun (WGS) entry which is preliminary data.</text>
</comment>
<keyword evidence="4" id="KW-1185">Reference proteome</keyword>
<dbReference type="OrthoDB" id="9788852at2"/>
<dbReference type="PANTHER" id="PTHR30349">
    <property type="entry name" value="PHAGE INTEGRASE-RELATED"/>
    <property type="match status" value="1"/>
</dbReference>
<reference evidence="3 4" key="1">
    <citation type="submission" date="2018-03" db="EMBL/GenBank/DDBJ databases">
        <title>Bacillus urumqiensis sp. nov., a moderately haloalkaliphilic bacterium isolated from a salt lake.</title>
        <authorList>
            <person name="Zhao B."/>
            <person name="Liao Z."/>
        </authorList>
    </citation>
    <scope>NUCLEOTIDE SEQUENCE [LARGE SCALE GENOMIC DNA]</scope>
    <source>
        <strain evidence="3 4">BZ-SZ-XJ18</strain>
    </source>
</reference>
<gene>
    <name evidence="3" type="ORF">C6I21_03160</name>
</gene>
<dbReference type="GO" id="GO:0003677">
    <property type="term" value="F:DNA binding"/>
    <property type="evidence" value="ECO:0007669"/>
    <property type="project" value="InterPro"/>
</dbReference>
<evidence type="ECO:0000256" key="1">
    <source>
        <dbReference type="ARBA" id="ARBA00023172"/>
    </source>
</evidence>
<organism evidence="3 4">
    <name type="scientific">Alkalicoccus urumqiensis</name>
    <name type="common">Bacillus urumqiensis</name>
    <dbReference type="NCBI Taxonomy" id="1548213"/>
    <lineage>
        <taxon>Bacteria</taxon>
        <taxon>Bacillati</taxon>
        <taxon>Bacillota</taxon>
        <taxon>Bacilli</taxon>
        <taxon>Bacillales</taxon>
        <taxon>Bacillaceae</taxon>
        <taxon>Alkalicoccus</taxon>
    </lineage>
</organism>
<dbReference type="GO" id="GO:0006310">
    <property type="term" value="P:DNA recombination"/>
    <property type="evidence" value="ECO:0007669"/>
    <property type="project" value="UniProtKB-KW"/>
</dbReference>
<accession>A0A2P6ML41</accession>
<keyword evidence="1" id="KW-0233">DNA recombination</keyword>